<accession>A0A183PQJ7</accession>
<evidence type="ECO:0000313" key="2">
    <source>
        <dbReference type="Proteomes" id="UP000269396"/>
    </source>
</evidence>
<dbReference type="EMBL" id="UZAL01037459">
    <property type="protein sequence ID" value="VDP71904.1"/>
    <property type="molecule type" value="Genomic_DNA"/>
</dbReference>
<dbReference type="Proteomes" id="UP000269396">
    <property type="component" value="Unassembled WGS sequence"/>
</dbReference>
<sequence>MATTTTAPNVTYISMIGFWIMILSSSVCGTFGKLVYYLFI</sequence>
<evidence type="ECO:0000313" key="1">
    <source>
        <dbReference type="EMBL" id="VDP71904.1"/>
    </source>
</evidence>
<reference evidence="1 2" key="1">
    <citation type="submission" date="2018-11" db="EMBL/GenBank/DDBJ databases">
        <authorList>
            <consortium name="Pathogen Informatics"/>
        </authorList>
    </citation>
    <scope>NUCLEOTIDE SEQUENCE [LARGE SCALE GENOMIC DNA]</scope>
    <source>
        <strain>Denwood</strain>
        <strain evidence="2">Zambia</strain>
    </source>
</reference>
<organism evidence="1 2">
    <name type="scientific">Schistosoma mattheei</name>
    <dbReference type="NCBI Taxonomy" id="31246"/>
    <lineage>
        <taxon>Eukaryota</taxon>
        <taxon>Metazoa</taxon>
        <taxon>Spiralia</taxon>
        <taxon>Lophotrochozoa</taxon>
        <taxon>Platyhelminthes</taxon>
        <taxon>Trematoda</taxon>
        <taxon>Digenea</taxon>
        <taxon>Strigeidida</taxon>
        <taxon>Schistosomatoidea</taxon>
        <taxon>Schistosomatidae</taxon>
        <taxon>Schistosoma</taxon>
    </lineage>
</organism>
<gene>
    <name evidence="1" type="ORF">SMTD_LOCUS16633</name>
</gene>
<protein>
    <submittedName>
        <fullName evidence="1">Uncharacterized protein</fullName>
    </submittedName>
</protein>
<name>A0A183PQJ7_9TREM</name>
<dbReference type="AlphaFoldDB" id="A0A183PQJ7"/>
<keyword evidence="2" id="KW-1185">Reference proteome</keyword>
<proteinExistence type="predicted"/>